<keyword evidence="3" id="KW-0479">Metal-binding</keyword>
<organism evidence="9 10">
    <name type="scientific">Bugula neritina</name>
    <name type="common">Brown bryozoan</name>
    <name type="synonym">Sertularia neritina</name>
    <dbReference type="NCBI Taxonomy" id="10212"/>
    <lineage>
        <taxon>Eukaryota</taxon>
        <taxon>Metazoa</taxon>
        <taxon>Spiralia</taxon>
        <taxon>Lophotrochozoa</taxon>
        <taxon>Bryozoa</taxon>
        <taxon>Gymnolaemata</taxon>
        <taxon>Cheilostomatida</taxon>
        <taxon>Flustrina</taxon>
        <taxon>Buguloidea</taxon>
        <taxon>Bugulidae</taxon>
        <taxon>Bugula</taxon>
    </lineage>
</organism>
<dbReference type="CDD" id="cd16029">
    <property type="entry name" value="4-S"/>
    <property type="match status" value="1"/>
</dbReference>
<feature type="signal peptide" evidence="7">
    <location>
        <begin position="1"/>
        <end position="35"/>
    </location>
</feature>
<evidence type="ECO:0000313" key="10">
    <source>
        <dbReference type="Proteomes" id="UP000593567"/>
    </source>
</evidence>
<proteinExistence type="inferred from homology"/>
<dbReference type="Pfam" id="PF00884">
    <property type="entry name" value="Sulfatase"/>
    <property type="match status" value="1"/>
</dbReference>
<comment type="similarity">
    <text evidence="2">Belongs to the sulfatase family.</text>
</comment>
<feature type="domain" description="Sulfatase N-terminal" evidence="8">
    <location>
        <begin position="40"/>
        <end position="356"/>
    </location>
</feature>
<evidence type="ECO:0000256" key="2">
    <source>
        <dbReference type="ARBA" id="ARBA00008779"/>
    </source>
</evidence>
<dbReference type="Gene3D" id="3.30.1120.10">
    <property type="match status" value="1"/>
</dbReference>
<dbReference type="SUPFAM" id="SSF53649">
    <property type="entry name" value="Alkaline phosphatase-like"/>
    <property type="match status" value="1"/>
</dbReference>
<keyword evidence="6" id="KW-0325">Glycoprotein</keyword>
<accession>A0A7J7JXH1</accession>
<evidence type="ECO:0000256" key="3">
    <source>
        <dbReference type="ARBA" id="ARBA00022723"/>
    </source>
</evidence>
<dbReference type="InterPro" id="IPR017850">
    <property type="entry name" value="Alkaline_phosphatase_core_sf"/>
</dbReference>
<dbReference type="GO" id="GO:0046872">
    <property type="term" value="F:metal ion binding"/>
    <property type="evidence" value="ECO:0007669"/>
    <property type="project" value="UniProtKB-KW"/>
</dbReference>
<name>A0A7J7JXH1_BUGNE</name>
<comment type="caution">
    <text evidence="9">The sequence shown here is derived from an EMBL/GenBank/DDBJ whole genome shotgun (WGS) entry which is preliminary data.</text>
</comment>
<dbReference type="OrthoDB" id="103349at2759"/>
<evidence type="ECO:0000256" key="4">
    <source>
        <dbReference type="ARBA" id="ARBA00022801"/>
    </source>
</evidence>
<sequence length="518" mass="58156">MGTSFQLDLKNGSLCSLKQKLVAFTLLLTLAVTSGQSDQPNIVFIMADDLGFNDVGYHGYGEIMTPNIDALARDGVRLENYYVAPLCGPTRTQFLTGRYSIHLGLQGSNLAECTKEGVPLEYRTIANEMKDRGYATHMIGKWHGGFHKKEYFPTNRGFDTYRGYLLRQSSSYYTREMVYTTGIEYMDYRNNEDTYHGDLGEYTTTAFTRRAQELITDHNTTQPMFLYLAYQAPHYPLEAPTSYVNMYMSSIPIKERRLYAAMVTALDDGVGQVVQTLKDAGIYNNTVIILSADNGGLAPFASNYPLKGSKGEFYQGGVRAVGLVSSPLIKASKRNRNVTSLMHITDWLPTLVNIAGDNTSIEVDGFNQWDVIKEGTDSQRQEVLHNIVQRERINATEFSLDTQAAIVNKDGWKLMTGVNRGGVNIPNPKDNYTEWFKIGATSVEEYAERDGELYNILTDPTEQINQFKNPKYASIKEGLLDDLLRYQNTVLDAIPMTVYQQCNPALNGGVWGPWAQKN</sequence>
<comment type="cofactor">
    <cofactor evidence="1">
        <name>Ca(2+)</name>
        <dbReference type="ChEBI" id="CHEBI:29108"/>
    </cofactor>
</comment>
<keyword evidence="10" id="KW-1185">Reference proteome</keyword>
<evidence type="ECO:0000259" key="8">
    <source>
        <dbReference type="Pfam" id="PF00884"/>
    </source>
</evidence>
<dbReference type="AlphaFoldDB" id="A0A7J7JXH1"/>
<dbReference type="Gene3D" id="3.40.720.10">
    <property type="entry name" value="Alkaline Phosphatase, subunit A"/>
    <property type="match status" value="1"/>
</dbReference>
<dbReference type="InterPro" id="IPR047115">
    <property type="entry name" value="ARSB"/>
</dbReference>
<keyword evidence="5" id="KW-0106">Calcium</keyword>
<dbReference type="PANTHER" id="PTHR10342">
    <property type="entry name" value="ARYLSULFATASE"/>
    <property type="match status" value="1"/>
</dbReference>
<evidence type="ECO:0000256" key="6">
    <source>
        <dbReference type="ARBA" id="ARBA00023180"/>
    </source>
</evidence>
<evidence type="ECO:0000256" key="1">
    <source>
        <dbReference type="ARBA" id="ARBA00001913"/>
    </source>
</evidence>
<dbReference type="InterPro" id="IPR000917">
    <property type="entry name" value="Sulfatase_N"/>
</dbReference>
<dbReference type="InterPro" id="IPR024607">
    <property type="entry name" value="Sulfatase_CS"/>
</dbReference>
<dbReference type="Proteomes" id="UP000593567">
    <property type="component" value="Unassembled WGS sequence"/>
</dbReference>
<keyword evidence="7" id="KW-0732">Signal</keyword>
<dbReference type="PANTHER" id="PTHR10342:SF274">
    <property type="entry name" value="ARYLSULFATASE B"/>
    <property type="match status" value="1"/>
</dbReference>
<gene>
    <name evidence="9" type="ORF">EB796_011298</name>
</gene>
<evidence type="ECO:0000256" key="5">
    <source>
        <dbReference type="ARBA" id="ARBA00022837"/>
    </source>
</evidence>
<keyword evidence="4" id="KW-0378">Hydrolase</keyword>
<dbReference type="PROSITE" id="PS00523">
    <property type="entry name" value="SULFATASE_1"/>
    <property type="match status" value="1"/>
</dbReference>
<evidence type="ECO:0000256" key="7">
    <source>
        <dbReference type="SAM" id="SignalP"/>
    </source>
</evidence>
<dbReference type="PROSITE" id="PS00149">
    <property type="entry name" value="SULFATASE_2"/>
    <property type="match status" value="1"/>
</dbReference>
<protein>
    <submittedName>
        <fullName evidence="9">ARSJ</fullName>
    </submittedName>
</protein>
<feature type="chain" id="PRO_5029873428" evidence="7">
    <location>
        <begin position="36"/>
        <end position="518"/>
    </location>
</feature>
<dbReference type="GO" id="GO:0008484">
    <property type="term" value="F:sulfuric ester hydrolase activity"/>
    <property type="evidence" value="ECO:0007669"/>
    <property type="project" value="InterPro"/>
</dbReference>
<dbReference type="EMBL" id="VXIV02001712">
    <property type="protein sequence ID" value="KAF6030381.1"/>
    <property type="molecule type" value="Genomic_DNA"/>
</dbReference>
<reference evidence="9" key="1">
    <citation type="submission" date="2020-06" db="EMBL/GenBank/DDBJ databases">
        <title>Draft genome of Bugula neritina, a colonial animal packing powerful symbionts and potential medicines.</title>
        <authorList>
            <person name="Rayko M."/>
        </authorList>
    </citation>
    <scope>NUCLEOTIDE SEQUENCE [LARGE SCALE GENOMIC DNA]</scope>
    <source>
        <strain evidence="9">Kwan_BN1</strain>
    </source>
</reference>
<evidence type="ECO:0000313" key="9">
    <source>
        <dbReference type="EMBL" id="KAF6030381.1"/>
    </source>
</evidence>